<dbReference type="GO" id="GO:0007015">
    <property type="term" value="P:actin filament organization"/>
    <property type="evidence" value="ECO:0007669"/>
    <property type="project" value="TreeGrafter"/>
</dbReference>
<dbReference type="GO" id="GO:0003382">
    <property type="term" value="P:epithelial cell morphogenesis"/>
    <property type="evidence" value="ECO:0007669"/>
    <property type="project" value="TreeGrafter"/>
</dbReference>
<dbReference type="Proteomes" id="UP000472276">
    <property type="component" value="Unassembled WGS sequence"/>
</dbReference>
<dbReference type="PANTHER" id="PTHR22546">
    <property type="entry name" value="PREMATURE OVARIAN FAILURE, 1B"/>
    <property type="match status" value="1"/>
</dbReference>
<evidence type="ECO:0000259" key="3">
    <source>
        <dbReference type="Pfam" id="PF24617"/>
    </source>
</evidence>
<evidence type="ECO:0000256" key="2">
    <source>
        <dbReference type="SAM" id="MobiDB-lite"/>
    </source>
</evidence>
<dbReference type="GO" id="GO:0005923">
    <property type="term" value="C:bicellular tight junction"/>
    <property type="evidence" value="ECO:0007669"/>
    <property type="project" value="TreeGrafter"/>
</dbReference>
<organism evidence="4 5">
    <name type="scientific">Oreochromis aureus</name>
    <name type="common">Israeli tilapia</name>
    <name type="synonym">Chromis aureus</name>
    <dbReference type="NCBI Taxonomy" id="47969"/>
    <lineage>
        <taxon>Eukaryota</taxon>
        <taxon>Metazoa</taxon>
        <taxon>Chordata</taxon>
        <taxon>Craniata</taxon>
        <taxon>Vertebrata</taxon>
        <taxon>Euteleostomi</taxon>
        <taxon>Actinopterygii</taxon>
        <taxon>Neopterygii</taxon>
        <taxon>Teleostei</taxon>
        <taxon>Neoteleostei</taxon>
        <taxon>Acanthomorphata</taxon>
        <taxon>Ovalentaria</taxon>
        <taxon>Cichlomorphae</taxon>
        <taxon>Cichliformes</taxon>
        <taxon>Cichlidae</taxon>
        <taxon>African cichlids</taxon>
        <taxon>Pseudocrenilabrinae</taxon>
        <taxon>Oreochromini</taxon>
        <taxon>Oreochromis</taxon>
    </lineage>
</organism>
<dbReference type="GO" id="GO:0005884">
    <property type="term" value="C:actin filament"/>
    <property type="evidence" value="ECO:0007669"/>
    <property type="project" value="TreeGrafter"/>
</dbReference>
<accession>A0AAZ1WWN1</accession>
<proteinExistence type="predicted"/>
<keyword evidence="5" id="KW-1185">Reference proteome</keyword>
<dbReference type="AlphaFoldDB" id="A0AAZ1WWN1"/>
<name>A0AAZ1WWN1_OREAU</name>
<dbReference type="PANTHER" id="PTHR22546:SF0">
    <property type="entry name" value="PROTEIN POF1B"/>
    <property type="match status" value="1"/>
</dbReference>
<reference evidence="5" key="1">
    <citation type="submission" date="2020-03" db="EMBL/GenBank/DDBJ databases">
        <title>Evolution of repeat sequences and sex chromosomes of tilapia species revealed by chromosome-level genomes.</title>
        <authorList>
            <person name="Xu L."/>
            <person name="Tao W."/>
            <person name="Wang D."/>
            <person name="Zhou Q."/>
        </authorList>
    </citation>
    <scope>NUCLEOTIDE SEQUENCE [LARGE SCALE GENOMIC DNA]</scope>
    <source>
        <strain evidence="5">Israel</strain>
    </source>
</reference>
<dbReference type="Ensembl" id="ENSOABT00000079526.1">
    <property type="protein sequence ID" value="ENSOABP00000060021.1"/>
    <property type="gene ID" value="ENSOABG00000036175.1"/>
</dbReference>
<dbReference type="Pfam" id="PF24617">
    <property type="entry name" value="POF1B_HlH"/>
    <property type="match status" value="1"/>
</dbReference>
<reference evidence="4" key="3">
    <citation type="submission" date="2025-09" db="UniProtKB">
        <authorList>
            <consortium name="Ensembl"/>
        </authorList>
    </citation>
    <scope>IDENTIFICATION</scope>
</reference>
<feature type="compositionally biased region" description="Low complexity" evidence="2">
    <location>
        <begin position="123"/>
        <end position="149"/>
    </location>
</feature>
<evidence type="ECO:0000313" key="4">
    <source>
        <dbReference type="Ensembl" id="ENSOABP00000060021.1"/>
    </source>
</evidence>
<keyword evidence="1" id="KW-0175">Coiled coil</keyword>
<evidence type="ECO:0000313" key="5">
    <source>
        <dbReference type="Proteomes" id="UP000472276"/>
    </source>
</evidence>
<dbReference type="RefSeq" id="XP_039474630.1">
    <property type="nucleotide sequence ID" value="XM_039618696.1"/>
</dbReference>
<dbReference type="GO" id="GO:0051015">
    <property type="term" value="F:actin filament binding"/>
    <property type="evidence" value="ECO:0007669"/>
    <property type="project" value="TreeGrafter"/>
</dbReference>
<feature type="region of interest" description="Disordered" evidence="2">
    <location>
        <begin position="123"/>
        <end position="173"/>
    </location>
</feature>
<dbReference type="GO" id="GO:0005912">
    <property type="term" value="C:adherens junction"/>
    <property type="evidence" value="ECO:0007669"/>
    <property type="project" value="TreeGrafter"/>
</dbReference>
<evidence type="ECO:0000256" key="1">
    <source>
        <dbReference type="SAM" id="Coils"/>
    </source>
</evidence>
<dbReference type="GO" id="GO:0070830">
    <property type="term" value="P:bicellular tight junction assembly"/>
    <property type="evidence" value="ECO:0007669"/>
    <property type="project" value="TreeGrafter"/>
</dbReference>
<sequence>MSQMNKKTITTTTSFRNLQASPEPMVTKFVSTSPVLSGSSVSSVTPMSQVSQVSAVPYAVNGAGYGTLRYLVPVQQQQQSFVLMQQPVMQQPMMQQVVSPMYLQNMQQLSISNQNDYMYQDLSTTESTSRKSSSVFSHSSSPIKSPATSVEEEVEVEVEEEEEEEEEEEGDAVEVEEVEIVNVIQSKPPPVIEKISRREVRTELKEIPEPTKLDTRYFGELLADVYRKNCDIHSYIYEHVSKIRGQKHQMDLGKDFMVDKEEVEALIPKGATELTKQQMRYLLQTRLTADKSMRLLLSTFNSLREELLHMSEDLRRLESEKESLERDLSFKADQARQYDSLLETVRENNRQLQLSLKESQAAQRSLESQIMSKQSSDSNRDFKLKEMEARMKAMENENMMLRQKLSGQGSSSTFQIKTEELSRQYKEQLSALTREKDREIERLRTQITRIQTEVTTDRSSSEKSLQLKITELLTMLEQQKTTISKQEEEIRRLTQDRNSSSKNVTKTIITKRYRNQYPILGLLSDDYQVTSPVKEDKTIVIERSGQMIKQEIITTP</sequence>
<dbReference type="GeneID" id="116328497"/>
<feature type="coiled-coil region" evidence="1">
    <location>
        <begin position="300"/>
        <end position="503"/>
    </location>
</feature>
<feature type="domain" description="POF1B helix-loop-helix" evidence="3">
    <location>
        <begin position="216"/>
        <end position="300"/>
    </location>
</feature>
<protein>
    <recommendedName>
        <fullName evidence="3">POF1B helix-loop-helix domain-containing protein</fullName>
    </recommendedName>
</protein>
<gene>
    <name evidence="4" type="primary">POF1B</name>
</gene>
<feature type="compositionally biased region" description="Acidic residues" evidence="2">
    <location>
        <begin position="150"/>
        <end position="173"/>
    </location>
</feature>
<dbReference type="InterPro" id="IPR056240">
    <property type="entry name" value="POF1B_HlH"/>
</dbReference>
<dbReference type="InterPro" id="IPR026186">
    <property type="entry name" value="POF1B"/>
</dbReference>
<reference evidence="4" key="2">
    <citation type="submission" date="2025-08" db="UniProtKB">
        <authorList>
            <consortium name="Ensembl"/>
        </authorList>
    </citation>
    <scope>IDENTIFICATION</scope>
</reference>